<feature type="region of interest" description="Disordered" evidence="1">
    <location>
        <begin position="1"/>
        <end position="81"/>
    </location>
</feature>
<feature type="compositionally biased region" description="Polar residues" evidence="1">
    <location>
        <begin position="46"/>
        <end position="64"/>
    </location>
</feature>
<evidence type="ECO:0000256" key="1">
    <source>
        <dbReference type="SAM" id="MobiDB-lite"/>
    </source>
</evidence>
<protein>
    <submittedName>
        <fullName evidence="2">Uncharacterized protein</fullName>
    </submittedName>
</protein>
<keyword evidence="3" id="KW-1185">Reference proteome</keyword>
<sequence>MSGYTDEVARETHDLIHGAEEEEQKAHPGHNLTQPDSGESPAGLGESSSSTQKHPQGRKSSTSKIGDKVKDMFHMKGNKTG</sequence>
<dbReference type="EMBL" id="CABFNS010000368">
    <property type="protein sequence ID" value="VUC21294.1"/>
    <property type="molecule type" value="Genomic_DNA"/>
</dbReference>
<evidence type="ECO:0000313" key="2">
    <source>
        <dbReference type="EMBL" id="VUC21294.1"/>
    </source>
</evidence>
<proteinExistence type="predicted"/>
<dbReference type="Proteomes" id="UP000766486">
    <property type="component" value="Unassembled WGS sequence"/>
</dbReference>
<reference evidence="2 3" key="1">
    <citation type="submission" date="2019-06" db="EMBL/GenBank/DDBJ databases">
        <authorList>
            <person name="Broberg M."/>
        </authorList>
    </citation>
    <scope>NUCLEOTIDE SEQUENCE [LARGE SCALE GENOMIC DNA]</scope>
</reference>
<name>A0ABY6TUF1_BIOOC</name>
<accession>A0ABY6TUF1</accession>
<gene>
    <name evidence="2" type="ORF">CLO192961_LOCUS48740</name>
</gene>
<feature type="compositionally biased region" description="Basic and acidic residues" evidence="1">
    <location>
        <begin position="7"/>
        <end position="19"/>
    </location>
</feature>
<organism evidence="2 3">
    <name type="scientific">Bionectria ochroleuca</name>
    <name type="common">Gliocladium roseum</name>
    <dbReference type="NCBI Taxonomy" id="29856"/>
    <lineage>
        <taxon>Eukaryota</taxon>
        <taxon>Fungi</taxon>
        <taxon>Dikarya</taxon>
        <taxon>Ascomycota</taxon>
        <taxon>Pezizomycotina</taxon>
        <taxon>Sordariomycetes</taxon>
        <taxon>Hypocreomycetidae</taxon>
        <taxon>Hypocreales</taxon>
        <taxon>Bionectriaceae</taxon>
        <taxon>Clonostachys</taxon>
    </lineage>
</organism>
<evidence type="ECO:0000313" key="3">
    <source>
        <dbReference type="Proteomes" id="UP000766486"/>
    </source>
</evidence>
<feature type="compositionally biased region" description="Basic and acidic residues" evidence="1">
    <location>
        <begin position="65"/>
        <end position="74"/>
    </location>
</feature>
<comment type="caution">
    <text evidence="2">The sequence shown here is derived from an EMBL/GenBank/DDBJ whole genome shotgun (WGS) entry which is preliminary data.</text>
</comment>